<dbReference type="SUPFAM" id="SSF54523">
    <property type="entry name" value="Pili subunits"/>
    <property type="match status" value="1"/>
</dbReference>
<name>A0A975GD89_9BACT</name>
<keyword evidence="1" id="KW-0472">Membrane</keyword>
<dbReference type="Gene3D" id="3.30.700.10">
    <property type="entry name" value="Glycoprotein, Type 4 Pilin"/>
    <property type="match status" value="1"/>
</dbReference>
<dbReference type="InterPro" id="IPR012902">
    <property type="entry name" value="N_methyl_site"/>
</dbReference>
<organism evidence="2 3">
    <name type="scientific">Sulfurimonas aquatica</name>
    <dbReference type="NCBI Taxonomy" id="2672570"/>
    <lineage>
        <taxon>Bacteria</taxon>
        <taxon>Pseudomonadati</taxon>
        <taxon>Campylobacterota</taxon>
        <taxon>Epsilonproteobacteria</taxon>
        <taxon>Campylobacterales</taxon>
        <taxon>Sulfurimonadaceae</taxon>
        <taxon>Sulfurimonas</taxon>
    </lineage>
</organism>
<keyword evidence="1" id="KW-0812">Transmembrane</keyword>
<evidence type="ECO:0000256" key="1">
    <source>
        <dbReference type="SAM" id="Phobius"/>
    </source>
</evidence>
<dbReference type="KEGG" id="saqt:GJV85_09545"/>
<dbReference type="NCBIfam" id="TIGR02532">
    <property type="entry name" value="IV_pilin_GFxxxE"/>
    <property type="match status" value="1"/>
</dbReference>
<dbReference type="EMBL" id="CP046072">
    <property type="protein sequence ID" value="QSZ42337.1"/>
    <property type="molecule type" value="Genomic_DNA"/>
</dbReference>
<gene>
    <name evidence="2" type="ORF">GJV85_09545</name>
</gene>
<sequence length="225" mass="24144">MKKAFTMLELVFVIVVIGILAATIIPTVKTNPLQEAAIQLVSHIRYTQHLALVNDQFSTTDTNWYKQRWQIAFSASAAADNQPAYTIYADTSGSSTGDADKEEVALNPENSAQLMTGGYSGDNKMDINHADFIGMKKLNLGLSYGVDSITLSSTCKVSGSTRIAFDHLGRPIKGKLGGASGGGNAEAYESDNLIQDNCIIVLKDADDNNVSIIVRPETGYATVAF</sequence>
<protein>
    <submittedName>
        <fullName evidence="2">Prepilin-type N-terminal cleavage/methylation domain-containing protein</fullName>
    </submittedName>
</protein>
<evidence type="ECO:0000313" key="2">
    <source>
        <dbReference type="EMBL" id="QSZ42337.1"/>
    </source>
</evidence>
<feature type="transmembrane region" description="Helical" evidence="1">
    <location>
        <begin position="7"/>
        <end position="25"/>
    </location>
</feature>
<dbReference type="AlphaFoldDB" id="A0A975GD89"/>
<keyword evidence="3" id="KW-1185">Reference proteome</keyword>
<dbReference type="InterPro" id="IPR045584">
    <property type="entry name" value="Pilin-like"/>
</dbReference>
<reference evidence="2" key="1">
    <citation type="submission" date="2019-11" db="EMBL/GenBank/DDBJ databases">
        <authorList>
            <person name="Kojima H."/>
        </authorList>
    </citation>
    <scope>NUCLEOTIDE SEQUENCE</scope>
    <source>
        <strain evidence="2">H1576</strain>
    </source>
</reference>
<reference evidence="2" key="2">
    <citation type="submission" date="2021-04" db="EMBL/GenBank/DDBJ databases">
        <title>Isolation and characterization of a novel species of the genus Sulfurimonas.</title>
        <authorList>
            <person name="Fukui M."/>
        </authorList>
    </citation>
    <scope>NUCLEOTIDE SEQUENCE</scope>
    <source>
        <strain evidence="2">H1576</strain>
    </source>
</reference>
<evidence type="ECO:0000313" key="3">
    <source>
        <dbReference type="Proteomes" id="UP000671852"/>
    </source>
</evidence>
<accession>A0A975GD89</accession>
<keyword evidence="1" id="KW-1133">Transmembrane helix</keyword>
<proteinExistence type="predicted"/>
<dbReference type="Proteomes" id="UP000671852">
    <property type="component" value="Chromosome"/>
</dbReference>